<dbReference type="EMBL" id="JAKMUV010000006">
    <property type="protein sequence ID" value="MCZ9305191.1"/>
    <property type="molecule type" value="Genomic_DNA"/>
</dbReference>
<feature type="transmembrane region" description="Helical" evidence="2">
    <location>
        <begin position="398"/>
        <end position="416"/>
    </location>
</feature>
<protein>
    <submittedName>
        <fullName evidence="4">DUF1624 domain-containing protein</fullName>
    </submittedName>
</protein>
<feature type="compositionally biased region" description="Pro residues" evidence="1">
    <location>
        <begin position="32"/>
        <end position="44"/>
    </location>
</feature>
<feature type="transmembrane region" description="Helical" evidence="2">
    <location>
        <begin position="338"/>
        <end position="355"/>
    </location>
</feature>
<feature type="transmembrane region" description="Helical" evidence="2">
    <location>
        <begin position="263"/>
        <end position="284"/>
    </location>
</feature>
<dbReference type="AlphaFoldDB" id="A0A9X3M7I1"/>
<feature type="transmembrane region" description="Helical" evidence="2">
    <location>
        <begin position="226"/>
        <end position="251"/>
    </location>
</feature>
<feature type="domain" description="Heparan-alpha-glucosaminide N-acetyltransferase catalytic" evidence="3">
    <location>
        <begin position="62"/>
        <end position="258"/>
    </location>
</feature>
<evidence type="ECO:0000259" key="3">
    <source>
        <dbReference type="Pfam" id="PF07786"/>
    </source>
</evidence>
<accession>A0A9X3M7I1</accession>
<feature type="transmembrane region" description="Helical" evidence="2">
    <location>
        <begin position="184"/>
        <end position="206"/>
    </location>
</feature>
<evidence type="ECO:0000256" key="1">
    <source>
        <dbReference type="SAM" id="MobiDB-lite"/>
    </source>
</evidence>
<evidence type="ECO:0000313" key="5">
    <source>
        <dbReference type="Proteomes" id="UP001146505"/>
    </source>
</evidence>
<feature type="transmembrane region" description="Helical" evidence="2">
    <location>
        <begin position="158"/>
        <end position="177"/>
    </location>
</feature>
<gene>
    <name evidence="4" type="ORF">L8U58_06565</name>
</gene>
<feature type="transmembrane region" description="Helical" evidence="2">
    <location>
        <begin position="362"/>
        <end position="386"/>
    </location>
</feature>
<proteinExistence type="predicted"/>
<feature type="transmembrane region" description="Helical" evidence="2">
    <location>
        <begin position="134"/>
        <end position="152"/>
    </location>
</feature>
<keyword evidence="2" id="KW-1133">Transmembrane helix</keyword>
<name>A0A9X3M7I1_9CORY</name>
<dbReference type="Proteomes" id="UP001146505">
    <property type="component" value="Unassembled WGS sequence"/>
</dbReference>
<dbReference type="GeneID" id="301813208"/>
<feature type="region of interest" description="Disordered" evidence="1">
    <location>
        <begin position="1"/>
        <end position="53"/>
    </location>
</feature>
<dbReference type="RefSeq" id="WP_269954964.1">
    <property type="nucleotide sequence ID" value="NZ_JAKMUV010000006.1"/>
</dbReference>
<evidence type="ECO:0000313" key="4">
    <source>
        <dbReference type="EMBL" id="MCZ9305191.1"/>
    </source>
</evidence>
<feature type="transmembrane region" description="Helical" evidence="2">
    <location>
        <begin position="95"/>
        <end position="122"/>
    </location>
</feature>
<keyword evidence="5" id="KW-1185">Reference proteome</keyword>
<reference evidence="4" key="1">
    <citation type="submission" date="2022-02" db="EMBL/GenBank/DDBJ databases">
        <title>Corynebacterium sp. from urogenital microbiome.</title>
        <authorList>
            <person name="Cappelli E.A."/>
            <person name="Ribeiro T.G."/>
            <person name="Peixe L."/>
        </authorList>
    </citation>
    <scope>NUCLEOTIDE SEQUENCE</scope>
    <source>
        <strain evidence="4">C9Ua_112</strain>
    </source>
</reference>
<keyword evidence="2" id="KW-0812">Transmembrane</keyword>
<evidence type="ECO:0000256" key="2">
    <source>
        <dbReference type="SAM" id="Phobius"/>
    </source>
</evidence>
<keyword evidence="2" id="KW-0472">Membrane</keyword>
<dbReference type="InterPro" id="IPR012429">
    <property type="entry name" value="HGSNAT_cat"/>
</dbReference>
<organism evidence="4 5">
    <name type="scientific">Corynebacterium macclintockiae</name>
    <dbReference type="NCBI Taxonomy" id="2913501"/>
    <lineage>
        <taxon>Bacteria</taxon>
        <taxon>Bacillati</taxon>
        <taxon>Actinomycetota</taxon>
        <taxon>Actinomycetes</taxon>
        <taxon>Mycobacteriales</taxon>
        <taxon>Corynebacteriaceae</taxon>
        <taxon>Corynebacterium</taxon>
    </lineage>
</organism>
<dbReference type="Pfam" id="PF07786">
    <property type="entry name" value="HGSNAT_cat"/>
    <property type="match status" value="1"/>
</dbReference>
<sequence length="450" mass="48807">MDSSATPEDPKAARPTPGPAAIRPIWDGEKAAPPPVYTPPPEPTAPKWSKDLAFGPARNPKRITGLDAARGCALLGMVAVHILPAANSYTGRPTFVWGIFAGHSAALFAVLAGITVALVTGSNNPYKGQKMRRSRVSLAARAAVILLLGLALDELHLPVYSILPYYGLMFFLAIPLTAARIRTLLAVAAGFATLGPILVFFTNSRLHYTTTFNPNFSSLFSLPGDTLITLLVGGTYPLVTWMSYLCLGLAIGRLNLRWLLTQVRLILVGAGLAFVGSFFSTFLIDYLGGFTNLYYYTDGYDAEDIINVMDYGPEGHLPTNTWWWLAVNGPHTDTTFDLLTSAGLAMFVIGAFLVVSRMLSHLLLPLIAAGSMTLTLYTAHLLTFVVTGDSISNFPVGWFFAQVLFALLFASAWQLARGTGPLESLVSRFCRRISYVFVPKPPEPVQVETR</sequence>
<comment type="caution">
    <text evidence="4">The sequence shown here is derived from an EMBL/GenBank/DDBJ whole genome shotgun (WGS) entry which is preliminary data.</text>
</comment>